<evidence type="ECO:0000256" key="1">
    <source>
        <dbReference type="ARBA" id="ARBA00022801"/>
    </source>
</evidence>
<dbReference type="PANTHER" id="PTHR46018:SF2">
    <property type="entry name" value="ZINC PHOSPHODIESTERASE ELAC PROTEIN 1"/>
    <property type="match status" value="1"/>
</dbReference>
<dbReference type="Pfam" id="PF00753">
    <property type="entry name" value="Lactamase_B"/>
    <property type="match status" value="1"/>
</dbReference>
<evidence type="ECO:0000313" key="4">
    <source>
        <dbReference type="EMBL" id="BAV32515.1"/>
    </source>
</evidence>
<gene>
    <name evidence="4" type="ORF">SCL_0193</name>
</gene>
<accession>A0A1B4XCL1</accession>
<dbReference type="OrthoDB" id="9803916at2"/>
<protein>
    <submittedName>
        <fullName evidence="4">Beta-lactamase</fullName>
    </submittedName>
</protein>
<dbReference type="GO" id="GO:0042781">
    <property type="term" value="F:3'-tRNA processing endoribonuclease activity"/>
    <property type="evidence" value="ECO:0007669"/>
    <property type="project" value="TreeGrafter"/>
</dbReference>
<dbReference type="PANTHER" id="PTHR46018">
    <property type="entry name" value="ZINC PHOSPHODIESTERASE ELAC PROTEIN 1"/>
    <property type="match status" value="1"/>
</dbReference>
<dbReference type="Gene3D" id="3.60.15.10">
    <property type="entry name" value="Ribonuclease Z/Hydroxyacylglutathione hydrolase-like"/>
    <property type="match status" value="1"/>
</dbReference>
<dbReference type="InterPro" id="IPR036866">
    <property type="entry name" value="RibonucZ/Hydroxyglut_hydro"/>
</dbReference>
<keyword evidence="1" id="KW-0378">Hydrolase</keyword>
<keyword evidence="5" id="KW-1185">Reference proteome</keyword>
<dbReference type="InterPro" id="IPR044094">
    <property type="entry name" value="AtsA-like_MBL-fold"/>
</dbReference>
<dbReference type="SUPFAM" id="SSF56281">
    <property type="entry name" value="Metallo-hydrolase/oxidoreductase"/>
    <property type="match status" value="1"/>
</dbReference>
<dbReference type="SMART" id="SM00849">
    <property type="entry name" value="Lactamase_B"/>
    <property type="match status" value="1"/>
</dbReference>
<dbReference type="FunCoup" id="A0A1B4XCL1">
    <property type="interactions" value="352"/>
</dbReference>
<dbReference type="CDD" id="cd07719">
    <property type="entry name" value="arylsulfatase_AtsA-like_MBL-fold"/>
    <property type="match status" value="1"/>
</dbReference>
<feature type="domain" description="Metallo-beta-lactamase" evidence="3">
    <location>
        <begin position="46"/>
        <end position="267"/>
    </location>
</feature>
<feature type="signal peptide" evidence="2">
    <location>
        <begin position="1"/>
        <end position="19"/>
    </location>
</feature>
<evidence type="ECO:0000259" key="3">
    <source>
        <dbReference type="SMART" id="SM00849"/>
    </source>
</evidence>
<dbReference type="InterPro" id="IPR001279">
    <property type="entry name" value="Metallo-B-lactamas"/>
</dbReference>
<dbReference type="RefSeq" id="WP_096359191.1">
    <property type="nucleotide sequence ID" value="NZ_AP014879.1"/>
</dbReference>
<organism evidence="4 5">
    <name type="scientific">Sulfuricaulis limicola</name>
    <dbReference type="NCBI Taxonomy" id="1620215"/>
    <lineage>
        <taxon>Bacteria</taxon>
        <taxon>Pseudomonadati</taxon>
        <taxon>Pseudomonadota</taxon>
        <taxon>Gammaproteobacteria</taxon>
        <taxon>Acidiferrobacterales</taxon>
        <taxon>Acidiferrobacteraceae</taxon>
        <taxon>Sulfuricaulis</taxon>
    </lineage>
</organism>
<feature type="chain" id="PRO_5008572277" evidence="2">
    <location>
        <begin position="20"/>
        <end position="315"/>
    </location>
</feature>
<reference evidence="4 5" key="1">
    <citation type="submission" date="2015-05" db="EMBL/GenBank/DDBJ databases">
        <title>Complete genome sequence of a sulfur-oxidizing gammaproteobacterium strain HA5.</title>
        <authorList>
            <person name="Miura A."/>
            <person name="Kojima H."/>
            <person name="Fukui M."/>
        </authorList>
    </citation>
    <scope>NUCLEOTIDE SEQUENCE [LARGE SCALE GENOMIC DNA]</scope>
    <source>
        <strain evidence="4 5">HA5</strain>
    </source>
</reference>
<dbReference type="AlphaFoldDB" id="A0A1B4XCL1"/>
<evidence type="ECO:0000256" key="2">
    <source>
        <dbReference type="SAM" id="SignalP"/>
    </source>
</evidence>
<evidence type="ECO:0000313" key="5">
    <source>
        <dbReference type="Proteomes" id="UP000243180"/>
    </source>
</evidence>
<sequence>MIVRLLLVLFNLAWLPAAAAQTCGTAAPVQVQVLGSGGPELQDRRASSSYLVWIEGRPRVLVDIGGGAALRFGESGATVSDLDVILLTHLHADHTADLPALVKSSYFEERTRPLPIYGPDGNRFMPSTVAFVRTQFDSVRGAYRYLGGFLNPLVRGGYKLQPQDVYPLSGKLKARRQPGDETVYPFANERLRASAVPVTHGNIPALAWRVTAGGKNVVFSGDTNGRGEQLARLAQGADLFIAHNAVPEGASGVERDLHMPPSVIGAIAQQAQIKQLVLSHRMLRTLGKEEETLAAIRQRYAGPVQFANDLDCFTP</sequence>
<keyword evidence="2" id="KW-0732">Signal</keyword>
<dbReference type="Proteomes" id="UP000243180">
    <property type="component" value="Chromosome"/>
</dbReference>
<dbReference type="EMBL" id="AP014879">
    <property type="protein sequence ID" value="BAV32515.1"/>
    <property type="molecule type" value="Genomic_DNA"/>
</dbReference>
<dbReference type="InParanoid" id="A0A1B4XCL1"/>
<proteinExistence type="predicted"/>
<dbReference type="KEGG" id="slim:SCL_0193"/>
<name>A0A1B4XCL1_9GAMM</name>